<feature type="domain" description="Aminopeptidase N-like N-terminal" evidence="16">
    <location>
        <begin position="107"/>
        <end position="190"/>
    </location>
</feature>
<dbReference type="PANTHER" id="PTHR11533">
    <property type="entry name" value="PROTEASE M1 ZINC METALLOPROTEASE"/>
    <property type="match status" value="1"/>
</dbReference>
<keyword evidence="9 17" id="KW-0378">Hydrolase</keyword>
<keyword evidence="18" id="KW-1185">Reference proteome</keyword>
<feature type="domain" description="Peptidase M1 membrane alanine aminopeptidase" evidence="14">
    <location>
        <begin position="233"/>
        <end position="446"/>
    </location>
</feature>
<name>A0AAE3YIN6_9MICC</name>
<dbReference type="GO" id="GO:0005615">
    <property type="term" value="C:extracellular space"/>
    <property type="evidence" value="ECO:0007669"/>
    <property type="project" value="TreeGrafter"/>
</dbReference>
<dbReference type="Pfam" id="PF17900">
    <property type="entry name" value="Peptidase_M1_N"/>
    <property type="match status" value="1"/>
</dbReference>
<organism evidence="17 18">
    <name type="scientific">Falsarthrobacter nasiphocae</name>
    <dbReference type="NCBI Taxonomy" id="189863"/>
    <lineage>
        <taxon>Bacteria</taxon>
        <taxon>Bacillati</taxon>
        <taxon>Actinomycetota</taxon>
        <taxon>Actinomycetes</taxon>
        <taxon>Micrococcales</taxon>
        <taxon>Micrococcaceae</taxon>
        <taxon>Falsarthrobacter</taxon>
    </lineage>
</organism>
<dbReference type="GO" id="GO:0008270">
    <property type="term" value="F:zinc ion binding"/>
    <property type="evidence" value="ECO:0007669"/>
    <property type="project" value="InterPro"/>
</dbReference>
<dbReference type="CDD" id="cd09602">
    <property type="entry name" value="M1_APN"/>
    <property type="match status" value="1"/>
</dbReference>
<reference evidence="17" key="1">
    <citation type="submission" date="2023-07" db="EMBL/GenBank/DDBJ databases">
        <title>Sequencing the genomes of 1000 actinobacteria strains.</title>
        <authorList>
            <person name="Klenk H.-P."/>
        </authorList>
    </citation>
    <scope>NUCLEOTIDE SEQUENCE</scope>
    <source>
        <strain evidence="17">DSM 13988</strain>
    </source>
</reference>
<evidence type="ECO:0000256" key="12">
    <source>
        <dbReference type="ARBA" id="ARBA00029811"/>
    </source>
</evidence>
<dbReference type="GO" id="GO:0043171">
    <property type="term" value="P:peptide catabolic process"/>
    <property type="evidence" value="ECO:0007669"/>
    <property type="project" value="TreeGrafter"/>
</dbReference>
<dbReference type="Pfam" id="PF11838">
    <property type="entry name" value="ERAP1_C"/>
    <property type="match status" value="1"/>
</dbReference>
<evidence type="ECO:0000256" key="8">
    <source>
        <dbReference type="ARBA" id="ARBA00022723"/>
    </source>
</evidence>
<dbReference type="GO" id="GO:0042277">
    <property type="term" value="F:peptide binding"/>
    <property type="evidence" value="ECO:0007669"/>
    <property type="project" value="TreeGrafter"/>
</dbReference>
<evidence type="ECO:0000259" key="14">
    <source>
        <dbReference type="Pfam" id="PF01433"/>
    </source>
</evidence>
<dbReference type="Proteomes" id="UP001247307">
    <property type="component" value="Unassembled WGS sequence"/>
</dbReference>
<evidence type="ECO:0000256" key="10">
    <source>
        <dbReference type="ARBA" id="ARBA00022833"/>
    </source>
</evidence>
<dbReference type="RefSeq" id="WP_309852680.1">
    <property type="nucleotide sequence ID" value="NZ_BAAAIU010000004.1"/>
</dbReference>
<keyword evidence="11" id="KW-0482">Metalloprotease</keyword>
<dbReference type="Pfam" id="PF01433">
    <property type="entry name" value="Peptidase_M1"/>
    <property type="match status" value="1"/>
</dbReference>
<dbReference type="InterPro" id="IPR027268">
    <property type="entry name" value="Peptidase_M4/M1_CTD_sf"/>
</dbReference>
<dbReference type="GO" id="GO:0070006">
    <property type="term" value="F:metalloaminopeptidase activity"/>
    <property type="evidence" value="ECO:0007669"/>
    <property type="project" value="TreeGrafter"/>
</dbReference>
<evidence type="ECO:0000256" key="2">
    <source>
        <dbReference type="ARBA" id="ARBA00001947"/>
    </source>
</evidence>
<evidence type="ECO:0000256" key="9">
    <source>
        <dbReference type="ARBA" id="ARBA00022801"/>
    </source>
</evidence>
<evidence type="ECO:0000259" key="15">
    <source>
        <dbReference type="Pfam" id="PF11838"/>
    </source>
</evidence>
<dbReference type="EMBL" id="JAVDUI010000001">
    <property type="protein sequence ID" value="MDR6892910.1"/>
    <property type="molecule type" value="Genomic_DNA"/>
</dbReference>
<dbReference type="SUPFAM" id="SSF55486">
    <property type="entry name" value="Metalloproteases ('zincins'), catalytic domain"/>
    <property type="match status" value="1"/>
</dbReference>
<comment type="similarity">
    <text evidence="3">Belongs to the peptidase M1 family.</text>
</comment>
<dbReference type="GO" id="GO:0016020">
    <property type="term" value="C:membrane"/>
    <property type="evidence" value="ECO:0007669"/>
    <property type="project" value="TreeGrafter"/>
</dbReference>
<evidence type="ECO:0000256" key="4">
    <source>
        <dbReference type="ARBA" id="ARBA00012564"/>
    </source>
</evidence>
<evidence type="ECO:0000313" key="18">
    <source>
        <dbReference type="Proteomes" id="UP001247307"/>
    </source>
</evidence>
<evidence type="ECO:0000256" key="3">
    <source>
        <dbReference type="ARBA" id="ARBA00010136"/>
    </source>
</evidence>
<evidence type="ECO:0000256" key="11">
    <source>
        <dbReference type="ARBA" id="ARBA00023049"/>
    </source>
</evidence>
<keyword evidence="8" id="KW-0479">Metal-binding</keyword>
<dbReference type="InterPro" id="IPR014782">
    <property type="entry name" value="Peptidase_M1_dom"/>
</dbReference>
<dbReference type="Gene3D" id="2.60.40.1730">
    <property type="entry name" value="tricorn interacting facor f3 domain"/>
    <property type="match status" value="1"/>
</dbReference>
<dbReference type="SUPFAM" id="SSF63737">
    <property type="entry name" value="Leukotriene A4 hydrolase N-terminal domain"/>
    <property type="match status" value="1"/>
</dbReference>
<evidence type="ECO:0000259" key="16">
    <source>
        <dbReference type="Pfam" id="PF17900"/>
    </source>
</evidence>
<dbReference type="Gene3D" id="1.10.390.10">
    <property type="entry name" value="Neutral Protease Domain 2"/>
    <property type="match status" value="1"/>
</dbReference>
<dbReference type="EC" id="3.4.11.2" evidence="4"/>
<dbReference type="FunFam" id="1.10.390.10:FF:000004">
    <property type="entry name" value="Aminopeptidase N"/>
    <property type="match status" value="1"/>
</dbReference>
<gene>
    <name evidence="17" type="ORF">J2S35_001850</name>
</gene>
<dbReference type="InterPro" id="IPR042097">
    <property type="entry name" value="Aminopeptidase_N-like_N_sf"/>
</dbReference>
<dbReference type="InterPro" id="IPR001930">
    <property type="entry name" value="Peptidase_M1"/>
</dbReference>
<evidence type="ECO:0000256" key="5">
    <source>
        <dbReference type="ARBA" id="ARBA00015611"/>
    </source>
</evidence>
<dbReference type="NCBIfam" id="TIGR02412">
    <property type="entry name" value="pepN_strep_liv"/>
    <property type="match status" value="1"/>
</dbReference>
<comment type="cofactor">
    <cofactor evidence="2">
        <name>Zn(2+)</name>
        <dbReference type="ChEBI" id="CHEBI:29105"/>
    </cofactor>
</comment>
<evidence type="ECO:0000313" key="17">
    <source>
        <dbReference type="EMBL" id="MDR6892910.1"/>
    </source>
</evidence>
<accession>A0AAE3YIN6</accession>
<dbReference type="PANTHER" id="PTHR11533:SF174">
    <property type="entry name" value="PUROMYCIN-SENSITIVE AMINOPEPTIDASE-RELATED"/>
    <property type="match status" value="1"/>
</dbReference>
<protein>
    <recommendedName>
        <fullName evidence="5">Aminopeptidase N</fullName>
        <ecNumber evidence="4">3.4.11.2</ecNumber>
    </recommendedName>
    <alternativeName>
        <fullName evidence="12">Alanine aminopeptidase</fullName>
    </alternativeName>
    <alternativeName>
        <fullName evidence="13">Lysyl aminopeptidase</fullName>
    </alternativeName>
</protein>
<evidence type="ECO:0000256" key="6">
    <source>
        <dbReference type="ARBA" id="ARBA00022438"/>
    </source>
</evidence>
<dbReference type="InterPro" id="IPR024571">
    <property type="entry name" value="ERAP1-like_C_dom"/>
</dbReference>
<dbReference type="GO" id="GO:0005737">
    <property type="term" value="C:cytoplasm"/>
    <property type="evidence" value="ECO:0007669"/>
    <property type="project" value="TreeGrafter"/>
</dbReference>
<comment type="caution">
    <text evidence="17">The sequence shown here is derived from an EMBL/GenBank/DDBJ whole genome shotgun (WGS) entry which is preliminary data.</text>
</comment>
<keyword evidence="10" id="KW-0862">Zinc</keyword>
<dbReference type="InterPro" id="IPR012778">
    <property type="entry name" value="Pept_M1_aminopeptidase"/>
</dbReference>
<comment type="catalytic activity">
    <reaction evidence="1">
        <text>Release of an N-terminal amino acid, Xaa-|-Yaa- from a peptide, amide or arylamide. Xaa is preferably Ala, but may be most amino acids including Pro (slow action). When a terminal hydrophobic residue is followed by a prolyl residue, the two may be released as an intact Xaa-Pro dipeptide.</text>
        <dbReference type="EC" id="3.4.11.2"/>
    </reaction>
</comment>
<keyword evidence="6 17" id="KW-0031">Aminopeptidase</keyword>
<dbReference type="InterPro" id="IPR045357">
    <property type="entry name" value="Aminopeptidase_N-like_N"/>
</dbReference>
<dbReference type="GO" id="GO:0016285">
    <property type="term" value="F:alanyl aminopeptidase activity"/>
    <property type="evidence" value="ECO:0007669"/>
    <property type="project" value="UniProtKB-EC"/>
</dbReference>
<proteinExistence type="inferred from homology"/>
<dbReference type="FunFam" id="2.60.40.1730:FF:000010">
    <property type="entry name" value="Putative aminopeptidase N"/>
    <property type="match status" value="1"/>
</dbReference>
<dbReference type="AlphaFoldDB" id="A0AAE3YIN6"/>
<feature type="domain" description="ERAP1-like C-terminal" evidence="15">
    <location>
        <begin position="528"/>
        <end position="837"/>
    </location>
</feature>
<dbReference type="InterPro" id="IPR050344">
    <property type="entry name" value="Peptidase_M1_aminopeptidases"/>
</dbReference>
<evidence type="ECO:0000256" key="7">
    <source>
        <dbReference type="ARBA" id="ARBA00022670"/>
    </source>
</evidence>
<sequence length="849" mass="93027">MPGMNLTRTEAIERASIVKDVQSYRVELDLTRGERVFGSKTTVRFSAEPGADTFIDAVTDSVRSVTLNGKALDPAGVADGVRIALPDLEAENELVVDADALYMNTGEGLHRFVDPVDGEVYLYTQFEVPDSRRMFAVFEQPDLKSEFTFVVTAPEHWSVVSNEPTPEPVPAHEGAKTWEFPPTPRMSSYITALIAGPYKGVFSSLTSSSGREIELGVYTRASMAEYMDADNVFELTRQGFAFYEEQFGTPYPFTKYDQLFVPDFNAGAMENAGAVTYLESYVFRGKVTEAVRERRAITILHELAHMWFGDLVTMKWWNDLWLNESFAEFMCHLSAAEATEFTDAWTSFAAADKWWAYSQDQLPTTHPIVAEIRDLDDVQVNFDGITYAKGASVLRQLVAWVGQERFMEGVRAYFAKHAWGNTELPDLLSELEASSGRDLSAWGKAWLQTSGVTTLAAEFEVEDGTYRNVAVVQSSPDADKVLPPHRLGIGVYADQDGRLVRTHRVEIDVDGARTSVPELDGVAAGDLLVVNDGDLAYGNIRLDDASFAVAKARLADVEDSLTRVLLWGAAVEGVRDAEIAPTEFLDLVAANIPRETTSTVVSMILRQARVVLQNYVVESRRAEVAESLAARVLEALEAAEPGSDMQLQLMQFFAVTAADAKHASIVKAVLDGERTLEGLELDSDLKWTLLQALVASGAAGEAEIASMLESDNTANGALAAAQARAAVPGSEAKKATMDLLFTDRSIPNLTLRMAAMGFQSGLDTQAHRELVDEFFSRAREIKGKLSHEVTQTLVRGLYPSRVVSRTALDASAAFIASLGEEDAAIKRMVVESHDGLARALRVQEAFPNG</sequence>
<keyword evidence="7" id="KW-0645">Protease</keyword>
<dbReference type="PRINTS" id="PR00756">
    <property type="entry name" value="ALADIPTASE"/>
</dbReference>
<evidence type="ECO:0000256" key="13">
    <source>
        <dbReference type="ARBA" id="ARBA00031533"/>
    </source>
</evidence>
<dbReference type="GO" id="GO:0006508">
    <property type="term" value="P:proteolysis"/>
    <property type="evidence" value="ECO:0007669"/>
    <property type="project" value="UniProtKB-KW"/>
</dbReference>
<evidence type="ECO:0000256" key="1">
    <source>
        <dbReference type="ARBA" id="ARBA00000098"/>
    </source>
</evidence>